<comment type="caution">
    <text evidence="1">The sequence shown here is derived from an EMBL/GenBank/DDBJ whole genome shotgun (WGS) entry which is preliminary data.</text>
</comment>
<organism evidence="1">
    <name type="scientific">Bacteroides intestinalis</name>
    <dbReference type="NCBI Taxonomy" id="329854"/>
    <lineage>
        <taxon>Bacteria</taxon>
        <taxon>Pseudomonadati</taxon>
        <taxon>Bacteroidota</taxon>
        <taxon>Bacteroidia</taxon>
        <taxon>Bacteroidales</taxon>
        <taxon>Bacteroidaceae</taxon>
        <taxon>Bacteroides</taxon>
    </lineage>
</organism>
<dbReference type="Proteomes" id="UP000070319">
    <property type="component" value="Unassembled WGS sequence"/>
</dbReference>
<evidence type="ECO:0000313" key="2">
    <source>
        <dbReference type="Proteomes" id="UP000070319"/>
    </source>
</evidence>
<dbReference type="EMBL" id="LTDF01000176">
    <property type="protein sequence ID" value="KXT40802.1"/>
    <property type="molecule type" value="Genomic_DNA"/>
</dbReference>
<proteinExistence type="predicted"/>
<protein>
    <submittedName>
        <fullName evidence="1">Uncharacterized protein</fullName>
    </submittedName>
</protein>
<dbReference type="AlphaFoldDB" id="A0A139KNP1"/>
<accession>A0A139KNP1</accession>
<gene>
    <name evidence="1" type="ORF">HMPREF2531_05100</name>
</gene>
<name>A0A139KNP1_9BACE</name>
<sequence>MIMYVINPSTIKTAEVPKMVLLFTLPVKEHATKITAPTKTNIKPRFFNKPFMCVYFNRLLYSCHKEKHNSLTSEIIFAKKPYFNKE</sequence>
<evidence type="ECO:0000313" key="1">
    <source>
        <dbReference type="EMBL" id="KXT40802.1"/>
    </source>
</evidence>
<reference evidence="1 2" key="1">
    <citation type="submission" date="2016-02" db="EMBL/GenBank/DDBJ databases">
        <authorList>
            <person name="Wen L."/>
            <person name="He K."/>
            <person name="Yang H."/>
        </authorList>
    </citation>
    <scope>NUCLEOTIDE SEQUENCE [LARGE SCALE GENOMIC DNA]</scope>
    <source>
        <strain evidence="1 2">KLE1704</strain>
    </source>
</reference>